<reference evidence="2 3" key="1">
    <citation type="submission" date="2014-03" db="EMBL/GenBank/DDBJ databases">
        <title>Genome sequence of the diesel-degrader and plant-growth promoter Acinetobacter oleivorans PF-1 isolated from the roots of poplar tree.</title>
        <authorList>
            <person name="Gkorezis P."/>
            <person name="van Hamme J."/>
            <person name="Rineau F."/>
            <person name="Vangronsveld J."/>
            <person name="Francetti A."/>
        </authorList>
    </citation>
    <scope>NUCLEOTIDE SEQUENCE [LARGE SCALE GENOMIC DNA]</scope>
    <source>
        <strain evidence="2 3">PF1</strain>
    </source>
</reference>
<dbReference type="EMBL" id="JHQK01000001">
    <property type="protein sequence ID" value="KHN68715.1"/>
    <property type="molecule type" value="Genomic_DNA"/>
</dbReference>
<keyword evidence="1" id="KW-1133">Transmembrane helix</keyword>
<organism evidence="2 3">
    <name type="scientific">Acinetobacter oleivorans</name>
    <dbReference type="NCBI Taxonomy" id="1148157"/>
    <lineage>
        <taxon>Bacteria</taxon>
        <taxon>Pseudomonadati</taxon>
        <taxon>Pseudomonadota</taxon>
        <taxon>Gammaproteobacteria</taxon>
        <taxon>Moraxellales</taxon>
        <taxon>Moraxellaceae</taxon>
        <taxon>Acinetobacter</taxon>
    </lineage>
</organism>
<evidence type="ECO:0000313" key="2">
    <source>
        <dbReference type="EMBL" id="KHN68715.1"/>
    </source>
</evidence>
<name>A0A0B2UIA2_9GAMM</name>
<dbReference type="AlphaFoldDB" id="A0A0B2UIA2"/>
<evidence type="ECO:0000256" key="1">
    <source>
        <dbReference type="SAM" id="Phobius"/>
    </source>
</evidence>
<sequence>MNTNVIFAWPVLTTVFTTFLYWSGYWYYVGYTEFYNYKISVFDLPLSVILIEGLSQNVSQVLNLLTILIIISFINSVNKEQWRYASGAFFAITLSVLMFFYYIFSQISKIIERFFFYIFTQIFKTIGPFYFLISLKSKSNKHFYHLEKIPSKTTRFLRLATIKVRRFQQKHKLTEPDIRSSSFISNNPPPHSFVFAVFLHYFLLLFLVVGVYLIFKAAASNGTIGQQQAEEDFNNFNKMAKVSLNSSFMDEGFRNTGVCFKGYCLITDKYKNVQSYEMKTVKVVNKVPEDKIKKAP</sequence>
<comment type="caution">
    <text evidence="2">The sequence shown here is derived from an EMBL/GenBank/DDBJ whole genome shotgun (WGS) entry which is preliminary data.</text>
</comment>
<dbReference type="Proteomes" id="UP000031012">
    <property type="component" value="Unassembled WGS sequence"/>
</dbReference>
<evidence type="ECO:0000313" key="3">
    <source>
        <dbReference type="Proteomes" id="UP000031012"/>
    </source>
</evidence>
<feature type="transmembrane region" description="Helical" evidence="1">
    <location>
        <begin position="84"/>
        <end position="102"/>
    </location>
</feature>
<evidence type="ECO:0008006" key="4">
    <source>
        <dbReference type="Google" id="ProtNLM"/>
    </source>
</evidence>
<feature type="transmembrane region" description="Helical" evidence="1">
    <location>
        <begin position="193"/>
        <end position="215"/>
    </location>
</feature>
<keyword evidence="1" id="KW-0812">Transmembrane</keyword>
<gene>
    <name evidence="2" type="ORF">DH17_00435</name>
</gene>
<feature type="transmembrane region" description="Helical" evidence="1">
    <location>
        <begin position="7"/>
        <end position="28"/>
    </location>
</feature>
<accession>A0A0B2UIA2</accession>
<protein>
    <recommendedName>
        <fullName evidence="4">Transmembrane protein</fullName>
    </recommendedName>
</protein>
<keyword evidence="1" id="KW-0472">Membrane</keyword>
<feature type="transmembrane region" description="Helical" evidence="1">
    <location>
        <begin position="114"/>
        <end position="133"/>
    </location>
</feature>
<proteinExistence type="predicted"/>